<accession>A0A9Q0DSV7</accession>
<keyword evidence="3" id="KW-1185">Reference proteome</keyword>
<protein>
    <submittedName>
        <fullName evidence="2">Uncharacterized protein</fullName>
    </submittedName>
</protein>
<dbReference type="EMBL" id="JANIIK010000113">
    <property type="protein sequence ID" value="KAJ3592550.1"/>
    <property type="molecule type" value="Genomic_DNA"/>
</dbReference>
<evidence type="ECO:0000313" key="2">
    <source>
        <dbReference type="EMBL" id="KAJ3592550.1"/>
    </source>
</evidence>
<organism evidence="2 3">
    <name type="scientific">Muraenolepis orangiensis</name>
    <name type="common">Patagonian moray cod</name>
    <dbReference type="NCBI Taxonomy" id="630683"/>
    <lineage>
        <taxon>Eukaryota</taxon>
        <taxon>Metazoa</taxon>
        <taxon>Chordata</taxon>
        <taxon>Craniata</taxon>
        <taxon>Vertebrata</taxon>
        <taxon>Euteleostomi</taxon>
        <taxon>Actinopterygii</taxon>
        <taxon>Neopterygii</taxon>
        <taxon>Teleostei</taxon>
        <taxon>Neoteleostei</taxon>
        <taxon>Acanthomorphata</taxon>
        <taxon>Zeiogadaria</taxon>
        <taxon>Gadariae</taxon>
        <taxon>Gadiformes</taxon>
        <taxon>Muraenolepidoidei</taxon>
        <taxon>Muraenolepididae</taxon>
        <taxon>Muraenolepis</taxon>
    </lineage>
</organism>
<comment type="caution">
    <text evidence="2">The sequence shown here is derived from an EMBL/GenBank/DDBJ whole genome shotgun (WGS) entry which is preliminary data.</text>
</comment>
<dbReference type="AlphaFoldDB" id="A0A9Q0DSV7"/>
<proteinExistence type="predicted"/>
<gene>
    <name evidence="2" type="ORF">NHX12_007677</name>
</gene>
<evidence type="ECO:0000313" key="3">
    <source>
        <dbReference type="Proteomes" id="UP001148018"/>
    </source>
</evidence>
<evidence type="ECO:0000256" key="1">
    <source>
        <dbReference type="SAM" id="MobiDB-lite"/>
    </source>
</evidence>
<reference evidence="2" key="1">
    <citation type="submission" date="2022-07" db="EMBL/GenBank/DDBJ databases">
        <title>Chromosome-level genome of Muraenolepis orangiensis.</title>
        <authorList>
            <person name="Kim J."/>
        </authorList>
    </citation>
    <scope>NUCLEOTIDE SEQUENCE</scope>
    <source>
        <strain evidence="2">KU_S4_2022</strain>
        <tissue evidence="2">Muscle</tissue>
    </source>
</reference>
<sequence length="97" mass="10691">MSVKPKVTCFPSQSRQDTGPPVRLRERQGRVGRMMYVALHLLAVCPASDIKKPNLGGLQCQCAAHPDVFNLHEGCVPQRTIVGGDCRRVNHKESPTN</sequence>
<dbReference type="Proteomes" id="UP001148018">
    <property type="component" value="Unassembled WGS sequence"/>
</dbReference>
<name>A0A9Q0DSV7_9TELE</name>
<feature type="region of interest" description="Disordered" evidence="1">
    <location>
        <begin position="1"/>
        <end position="22"/>
    </location>
</feature>